<dbReference type="Pfam" id="PF00583">
    <property type="entry name" value="Acetyltransf_1"/>
    <property type="match status" value="1"/>
</dbReference>
<dbReference type="Proteomes" id="UP000761264">
    <property type="component" value="Unassembled WGS sequence"/>
</dbReference>
<protein>
    <submittedName>
        <fullName evidence="3">GNAT family N-acetyltransferase</fullName>
    </submittedName>
</protein>
<dbReference type="InterPro" id="IPR000182">
    <property type="entry name" value="GNAT_dom"/>
</dbReference>
<feature type="domain" description="N-acetyltransferase" evidence="2">
    <location>
        <begin position="10"/>
        <end position="178"/>
    </location>
</feature>
<dbReference type="EMBL" id="JAAQPH010000025">
    <property type="protein sequence ID" value="NIA71737.1"/>
    <property type="molecule type" value="Genomic_DNA"/>
</dbReference>
<organism evidence="3 4">
    <name type="scientific">Pelagibius litoralis</name>
    <dbReference type="NCBI Taxonomy" id="374515"/>
    <lineage>
        <taxon>Bacteria</taxon>
        <taxon>Pseudomonadati</taxon>
        <taxon>Pseudomonadota</taxon>
        <taxon>Alphaproteobacteria</taxon>
        <taxon>Rhodospirillales</taxon>
        <taxon>Rhodovibrionaceae</taxon>
        <taxon>Pelagibius</taxon>
    </lineage>
</organism>
<dbReference type="PANTHER" id="PTHR13947">
    <property type="entry name" value="GNAT FAMILY N-ACETYLTRANSFERASE"/>
    <property type="match status" value="1"/>
</dbReference>
<evidence type="ECO:0000256" key="1">
    <source>
        <dbReference type="ARBA" id="ARBA00022679"/>
    </source>
</evidence>
<dbReference type="AlphaFoldDB" id="A0A967F2B1"/>
<dbReference type="PROSITE" id="PS51186">
    <property type="entry name" value="GNAT"/>
    <property type="match status" value="1"/>
</dbReference>
<dbReference type="InterPro" id="IPR050769">
    <property type="entry name" value="NAT_camello-type"/>
</dbReference>
<dbReference type="InterPro" id="IPR016181">
    <property type="entry name" value="Acyl_CoA_acyltransferase"/>
</dbReference>
<name>A0A967F2B1_9PROT</name>
<dbReference type="GO" id="GO:0008080">
    <property type="term" value="F:N-acetyltransferase activity"/>
    <property type="evidence" value="ECO:0007669"/>
    <property type="project" value="InterPro"/>
</dbReference>
<reference evidence="3" key="1">
    <citation type="submission" date="2020-03" db="EMBL/GenBank/DDBJ databases">
        <title>Genome of Pelagibius litoralis DSM 21314T.</title>
        <authorList>
            <person name="Wang G."/>
        </authorList>
    </citation>
    <scope>NUCLEOTIDE SEQUENCE</scope>
    <source>
        <strain evidence="3">DSM 21314</strain>
    </source>
</reference>
<accession>A0A967F2B1</accession>
<evidence type="ECO:0000313" key="3">
    <source>
        <dbReference type="EMBL" id="NIA71737.1"/>
    </source>
</evidence>
<keyword evidence="4" id="KW-1185">Reference proteome</keyword>
<gene>
    <name evidence="3" type="ORF">HBA54_24385</name>
</gene>
<dbReference type="PANTHER" id="PTHR13947:SF37">
    <property type="entry name" value="LD18367P"/>
    <property type="match status" value="1"/>
</dbReference>
<sequence>MTVSDSSASISVDRLTGFHGPDLHDLCDAAEAAINDGGGFGWLTPPPRQTMETYWQGVLLVPERELFVGRLDNTIAGSAQLVRLPRNNEAQNLTGQLTTFFVAPWARGHGLAAGLVSQVEEAARQNGLRVLNLDIRETQGRAIEVVEQMGYVRWGTHPHYAWVDNRWVTGFYYYKDLIGNGAMPQGD</sequence>
<proteinExistence type="predicted"/>
<comment type="caution">
    <text evidence="3">The sequence shown here is derived from an EMBL/GenBank/DDBJ whole genome shotgun (WGS) entry which is preliminary data.</text>
</comment>
<dbReference type="SUPFAM" id="SSF55729">
    <property type="entry name" value="Acyl-CoA N-acyltransferases (Nat)"/>
    <property type="match status" value="1"/>
</dbReference>
<dbReference type="Gene3D" id="3.40.630.30">
    <property type="match status" value="1"/>
</dbReference>
<keyword evidence="1" id="KW-0808">Transferase</keyword>
<dbReference type="CDD" id="cd04301">
    <property type="entry name" value="NAT_SF"/>
    <property type="match status" value="1"/>
</dbReference>
<evidence type="ECO:0000313" key="4">
    <source>
        <dbReference type="Proteomes" id="UP000761264"/>
    </source>
</evidence>
<evidence type="ECO:0000259" key="2">
    <source>
        <dbReference type="PROSITE" id="PS51186"/>
    </source>
</evidence>
<dbReference type="RefSeq" id="WP_167229792.1">
    <property type="nucleotide sequence ID" value="NZ_JAAQPH010000025.1"/>
</dbReference>